<evidence type="ECO:0000313" key="6">
    <source>
        <dbReference type="WBParaSite" id="BXY_0184100.1"/>
    </source>
</evidence>
<name>A0A1I7RMA6_BURXY</name>
<evidence type="ECO:0000313" key="4">
    <source>
        <dbReference type="Proteomes" id="UP000095284"/>
    </source>
</evidence>
<evidence type="ECO:0000313" key="3">
    <source>
        <dbReference type="EMBL" id="CAG9118336.1"/>
    </source>
</evidence>
<feature type="region of interest" description="Disordered" evidence="1">
    <location>
        <begin position="1"/>
        <end position="34"/>
    </location>
</feature>
<keyword evidence="5" id="KW-1185">Reference proteome</keyword>
<sequence>MSSALVKSPRNFPVHSEPAYGSPPPNKKEEIAEPRSKWWPRKLAPLKDRHDIFGFPLRTRLEDDDLPSPQEY</sequence>
<reference evidence="3" key="2">
    <citation type="submission" date="2020-08" db="EMBL/GenBank/DDBJ databases">
        <authorList>
            <person name="Kikuchi T."/>
        </authorList>
    </citation>
    <scope>NUCLEOTIDE SEQUENCE</scope>
    <source>
        <strain evidence="2">Ka4C1</strain>
    </source>
</reference>
<dbReference type="AlphaFoldDB" id="A0A1I7RMA6"/>
<organism evidence="4 6">
    <name type="scientific">Bursaphelenchus xylophilus</name>
    <name type="common">Pinewood nematode worm</name>
    <name type="synonym">Aphelenchoides xylophilus</name>
    <dbReference type="NCBI Taxonomy" id="6326"/>
    <lineage>
        <taxon>Eukaryota</taxon>
        <taxon>Metazoa</taxon>
        <taxon>Ecdysozoa</taxon>
        <taxon>Nematoda</taxon>
        <taxon>Chromadorea</taxon>
        <taxon>Rhabditida</taxon>
        <taxon>Tylenchina</taxon>
        <taxon>Tylenchomorpha</taxon>
        <taxon>Aphelenchoidea</taxon>
        <taxon>Aphelenchoididae</taxon>
        <taxon>Bursaphelenchus</taxon>
    </lineage>
</organism>
<dbReference type="WBParaSite" id="BXY_0184100.1">
    <property type="protein sequence ID" value="BXY_0184100.1"/>
    <property type="gene ID" value="BXY_0184100"/>
</dbReference>
<protein>
    <submittedName>
        <fullName evidence="2">(pine wood nematode) hypothetical protein</fullName>
    </submittedName>
</protein>
<dbReference type="Proteomes" id="UP000582659">
    <property type="component" value="Unassembled WGS sequence"/>
</dbReference>
<evidence type="ECO:0000313" key="2">
    <source>
        <dbReference type="EMBL" id="CAD5227917.1"/>
    </source>
</evidence>
<dbReference type="Proteomes" id="UP000659654">
    <property type="component" value="Unassembled WGS sequence"/>
</dbReference>
<dbReference type="EMBL" id="CAJFCV020000004">
    <property type="protein sequence ID" value="CAG9118336.1"/>
    <property type="molecule type" value="Genomic_DNA"/>
</dbReference>
<gene>
    <name evidence="2" type="ORF">BXYJ_LOCUS10189</name>
</gene>
<reference evidence="6" key="1">
    <citation type="submission" date="2016-11" db="UniProtKB">
        <authorList>
            <consortium name="WormBaseParasite"/>
        </authorList>
    </citation>
    <scope>IDENTIFICATION</scope>
</reference>
<dbReference type="Proteomes" id="UP000095284">
    <property type="component" value="Unplaced"/>
</dbReference>
<evidence type="ECO:0000313" key="5">
    <source>
        <dbReference type="Proteomes" id="UP000659654"/>
    </source>
</evidence>
<accession>A0A1I7RMA6</accession>
<proteinExistence type="predicted"/>
<evidence type="ECO:0000256" key="1">
    <source>
        <dbReference type="SAM" id="MobiDB-lite"/>
    </source>
</evidence>
<dbReference type="EMBL" id="CAJFDI010000004">
    <property type="protein sequence ID" value="CAD5227917.1"/>
    <property type="molecule type" value="Genomic_DNA"/>
</dbReference>